<reference evidence="3" key="1">
    <citation type="journal article" date="2012" name="J. Bacteriol.">
        <title>Genome Sequence of Micromonospora lupini Lupac 08, Isolated from Root Nodules of Lupinus angustifolius.</title>
        <authorList>
            <person name="Alonso-Vega P."/>
            <person name="Normand P."/>
            <person name="Bacigalupe R."/>
            <person name="Pujic P."/>
            <person name="Lajus A."/>
            <person name="Vallenet D."/>
            <person name="Carro L."/>
            <person name="Coll P."/>
            <person name="Trujillo M.E."/>
        </authorList>
    </citation>
    <scope>NUCLEOTIDE SEQUENCE [LARGE SCALE GENOMIC DNA]</scope>
    <source>
        <strain evidence="3">Lupac 08</strain>
    </source>
</reference>
<sequence length="235" mass="24811">MAPLTVGARPGAAVSGIRRVAALPGAGVGRRRHANRTRRPHERRRRSDAYPTVHPGEQGMTRAAHRWSAVGVPASAGGFQHHNGEGAFVRRISLAVLTIVALVLTAATPATAATRNASIRIDHRTSEIYLYDGSPDGTGPAFPAATARGEVRNCPTGVYFLSASLIQDGLPTYWATGGLGAGEIVCDGGTASISMGFYRGGPVLHPGRATVRFELHDAYVGTTLTEKTRTVRIPR</sequence>
<feature type="compositionally biased region" description="Basic residues" evidence="1">
    <location>
        <begin position="29"/>
        <end position="46"/>
    </location>
</feature>
<comment type="caution">
    <text evidence="2">The sequence shown here is derived from an EMBL/GenBank/DDBJ whole genome shotgun (WGS) entry which is preliminary data.</text>
</comment>
<proteinExistence type="predicted"/>
<dbReference type="Proteomes" id="UP000003448">
    <property type="component" value="Unassembled WGS sequence"/>
</dbReference>
<evidence type="ECO:0000313" key="3">
    <source>
        <dbReference type="Proteomes" id="UP000003448"/>
    </source>
</evidence>
<evidence type="ECO:0000313" key="2">
    <source>
        <dbReference type="EMBL" id="CCH16590.1"/>
    </source>
</evidence>
<accession>I0KYE3</accession>
<gene>
    <name evidence="2" type="ORF">MILUP08_41504</name>
</gene>
<organism evidence="2 3">
    <name type="scientific">Micromonospora lupini str. Lupac 08</name>
    <dbReference type="NCBI Taxonomy" id="1150864"/>
    <lineage>
        <taxon>Bacteria</taxon>
        <taxon>Bacillati</taxon>
        <taxon>Actinomycetota</taxon>
        <taxon>Actinomycetes</taxon>
        <taxon>Micromonosporales</taxon>
        <taxon>Micromonosporaceae</taxon>
        <taxon>Micromonospora</taxon>
    </lineage>
</organism>
<dbReference type="AlphaFoldDB" id="I0KYE3"/>
<feature type="region of interest" description="Disordered" evidence="1">
    <location>
        <begin position="24"/>
        <end position="57"/>
    </location>
</feature>
<name>I0KYE3_9ACTN</name>
<evidence type="ECO:0000256" key="1">
    <source>
        <dbReference type="SAM" id="MobiDB-lite"/>
    </source>
</evidence>
<protein>
    <submittedName>
        <fullName evidence="2">Uncharacterized protein</fullName>
    </submittedName>
</protein>
<dbReference type="EMBL" id="CAIE01000014">
    <property type="protein sequence ID" value="CCH16590.1"/>
    <property type="molecule type" value="Genomic_DNA"/>
</dbReference>
<keyword evidence="3" id="KW-1185">Reference proteome</keyword>